<dbReference type="SUPFAM" id="SSF53756">
    <property type="entry name" value="UDP-Glycosyltransferase/glycogen phosphorylase"/>
    <property type="match status" value="1"/>
</dbReference>
<dbReference type="GO" id="GO:0009244">
    <property type="term" value="P:lipopolysaccharide core region biosynthetic process"/>
    <property type="evidence" value="ECO:0007669"/>
    <property type="project" value="TreeGrafter"/>
</dbReference>
<reference evidence="4" key="2">
    <citation type="submission" date="2021-12" db="EMBL/GenBank/DDBJ databases">
        <authorList>
            <person name="Veyrier F.J."/>
        </authorList>
    </citation>
    <scope>NUCLEOTIDE SEQUENCE</scope>
    <source>
        <strain evidence="4">1258/02</strain>
    </source>
</reference>
<sequence length="359" mass="39982">MLNASAPKRVLIIKLQHHGDVLLATPVADALKQAWPDCEIDMLVYAATADVLRDNRQLRHVFGIDRQWKKLGARHHLAREYALFADLRAQHYDWVINLSGQWRAAWVAKFCGKQSIGIGFEKRHGALWRWAHSRLATDLGHEHPMVAHHLAALAPLGLPQAGHVPKVRMEISPEQRQSLHAKLAEQGRRGEDYVLLHPGSRWFFKCWGNDKTAALAQKLLDAGENIVFTAAPDAREQTMLDDIAGRLKPTGPAKVWRLSGCLNLRELAAAIDGAKLFIGVDSVPMHMAAALDKPQVALFGPSHLARWRPYSERATVIWAGDFGPLPHPDSINTDDETRLLEAIPTDAVWQAVQAKLADI</sequence>
<evidence type="ECO:0000313" key="6">
    <source>
        <dbReference type="Proteomes" id="UP000829756"/>
    </source>
</evidence>
<gene>
    <name evidence="4" type="primary">rfaQ</name>
    <name evidence="3" type="ORF">EV680_1215</name>
    <name evidence="4" type="ORF">LVJ78_01580</name>
</gene>
<keyword evidence="5" id="KW-1185">Reference proteome</keyword>
<dbReference type="EMBL" id="CP091507">
    <property type="protein sequence ID" value="UOO79749.1"/>
    <property type="molecule type" value="Genomic_DNA"/>
</dbReference>
<evidence type="ECO:0000313" key="5">
    <source>
        <dbReference type="Proteomes" id="UP000294721"/>
    </source>
</evidence>
<keyword evidence="1" id="KW-0328">Glycosyltransferase</keyword>
<dbReference type="EMBL" id="SLXE01000021">
    <property type="protein sequence ID" value="TCP03193.1"/>
    <property type="molecule type" value="Genomic_DNA"/>
</dbReference>
<dbReference type="PANTHER" id="PTHR30160">
    <property type="entry name" value="TETRAACYLDISACCHARIDE 4'-KINASE-RELATED"/>
    <property type="match status" value="1"/>
</dbReference>
<dbReference type="Pfam" id="PF01075">
    <property type="entry name" value="Glyco_transf_9"/>
    <property type="match status" value="1"/>
</dbReference>
<dbReference type="NCBIfam" id="TIGR02201">
    <property type="entry name" value="heptsyl_trn_III"/>
    <property type="match status" value="1"/>
</dbReference>
<dbReference type="KEGG" id="usu:LVJ78_01580"/>
<evidence type="ECO:0000256" key="2">
    <source>
        <dbReference type="ARBA" id="ARBA00022679"/>
    </source>
</evidence>
<dbReference type="RefSeq" id="WP_132954267.1">
    <property type="nucleotide sequence ID" value="NZ_CALJUB010000071.1"/>
</dbReference>
<dbReference type="PANTHER" id="PTHR30160:SF1">
    <property type="entry name" value="LIPOPOLYSACCHARIDE 1,2-N-ACETYLGLUCOSAMINETRANSFERASE-RELATED"/>
    <property type="match status" value="1"/>
</dbReference>
<dbReference type="Proteomes" id="UP000829756">
    <property type="component" value="Chromosome"/>
</dbReference>
<protein>
    <submittedName>
        <fullName evidence="3">Heptosyltransferase-3</fullName>
    </submittedName>
    <submittedName>
        <fullName evidence="4">Lipopolysaccharide heptosyltransferase III</fullName>
    </submittedName>
</protein>
<reference evidence="3 5" key="1">
    <citation type="submission" date="2019-03" db="EMBL/GenBank/DDBJ databases">
        <title>Genomic Encyclopedia of Type Strains, Phase IV (KMG-IV): sequencing the most valuable type-strain genomes for metagenomic binning, comparative biology and taxonomic classification.</title>
        <authorList>
            <person name="Goeker M."/>
        </authorList>
    </citation>
    <scope>NUCLEOTIDE SEQUENCE [LARGE SCALE GENOMIC DNA]</scope>
    <source>
        <strain evidence="3 5">DSM 17474</strain>
    </source>
</reference>
<evidence type="ECO:0000313" key="3">
    <source>
        <dbReference type="EMBL" id="TCP03193.1"/>
    </source>
</evidence>
<evidence type="ECO:0000256" key="1">
    <source>
        <dbReference type="ARBA" id="ARBA00022676"/>
    </source>
</evidence>
<dbReference type="InterPro" id="IPR011916">
    <property type="entry name" value="LipoPS_heptosylTferase-III"/>
</dbReference>
<keyword evidence="2" id="KW-0808">Transferase</keyword>
<accession>A0AAE9H1I7</accession>
<organism evidence="4 6">
    <name type="scientific">Uruburuella suis</name>
    <dbReference type="NCBI Taxonomy" id="252130"/>
    <lineage>
        <taxon>Bacteria</taxon>
        <taxon>Pseudomonadati</taxon>
        <taxon>Pseudomonadota</taxon>
        <taxon>Betaproteobacteria</taxon>
        <taxon>Neisseriales</taxon>
        <taxon>Neisseriaceae</taxon>
        <taxon>Uruburuella</taxon>
    </lineage>
</organism>
<dbReference type="Proteomes" id="UP000294721">
    <property type="component" value="Unassembled WGS sequence"/>
</dbReference>
<evidence type="ECO:0000313" key="4">
    <source>
        <dbReference type="EMBL" id="UOO79749.1"/>
    </source>
</evidence>
<dbReference type="Gene3D" id="3.40.50.2000">
    <property type="entry name" value="Glycogen Phosphorylase B"/>
    <property type="match status" value="2"/>
</dbReference>
<dbReference type="GO" id="GO:0008713">
    <property type="term" value="F:ADP-heptose-lipopolysaccharide heptosyltransferase activity"/>
    <property type="evidence" value="ECO:0007669"/>
    <property type="project" value="TreeGrafter"/>
</dbReference>
<name>A0AAE9H1I7_9NEIS</name>
<proteinExistence type="predicted"/>
<reference evidence="4" key="3">
    <citation type="journal article" date="2022" name="Res Sq">
        <title>Evolution of multicellular longitudinally dividing oral cavity symbionts (Neisseriaceae).</title>
        <authorList>
            <person name="Nyongesa S."/>
            <person name="Weber P."/>
            <person name="Bernet E."/>
            <person name="Pullido F."/>
            <person name="Nieckarz M."/>
            <person name="Delaby M."/>
            <person name="Nieves C."/>
            <person name="Viehboeck T."/>
            <person name="Krause N."/>
            <person name="Rivera-Millot A."/>
            <person name="Nakamura A."/>
            <person name="Vischer N."/>
            <person name="VanNieuwenhze M."/>
            <person name="Brun Y."/>
            <person name="Cava F."/>
            <person name="Bulgheresi S."/>
            <person name="Veyrier F."/>
        </authorList>
    </citation>
    <scope>NUCLEOTIDE SEQUENCE</scope>
    <source>
        <strain evidence="4">1258/02</strain>
    </source>
</reference>
<dbReference type="GO" id="GO:0005829">
    <property type="term" value="C:cytosol"/>
    <property type="evidence" value="ECO:0007669"/>
    <property type="project" value="TreeGrafter"/>
</dbReference>
<dbReference type="CDD" id="cd03789">
    <property type="entry name" value="GT9_LPS_heptosyltransferase"/>
    <property type="match status" value="1"/>
</dbReference>
<dbReference type="InterPro" id="IPR051199">
    <property type="entry name" value="LPS_LOS_Heptosyltrfase"/>
</dbReference>
<dbReference type="InterPro" id="IPR002201">
    <property type="entry name" value="Glyco_trans_9"/>
</dbReference>
<dbReference type="AlphaFoldDB" id="A0AAE9H1I7"/>